<reference evidence="1 2" key="1">
    <citation type="submission" date="2024-05" db="EMBL/GenBank/DDBJ databases">
        <title>A draft genome resource for the thread blight pathogen Marasmius tenuissimus strain MS-2.</title>
        <authorList>
            <person name="Yulfo-Soto G.E."/>
            <person name="Baruah I.K."/>
            <person name="Amoako-Attah I."/>
            <person name="Bukari Y."/>
            <person name="Meinhardt L.W."/>
            <person name="Bailey B.A."/>
            <person name="Cohen S.P."/>
        </authorList>
    </citation>
    <scope>NUCLEOTIDE SEQUENCE [LARGE SCALE GENOMIC DNA]</scope>
    <source>
        <strain evidence="1 2">MS-2</strain>
    </source>
</reference>
<dbReference type="Proteomes" id="UP001437256">
    <property type="component" value="Unassembled WGS sequence"/>
</dbReference>
<evidence type="ECO:0000313" key="1">
    <source>
        <dbReference type="EMBL" id="KAL0064585.1"/>
    </source>
</evidence>
<keyword evidence="2" id="KW-1185">Reference proteome</keyword>
<organism evidence="1 2">
    <name type="scientific">Marasmius tenuissimus</name>
    <dbReference type="NCBI Taxonomy" id="585030"/>
    <lineage>
        <taxon>Eukaryota</taxon>
        <taxon>Fungi</taxon>
        <taxon>Dikarya</taxon>
        <taxon>Basidiomycota</taxon>
        <taxon>Agaricomycotina</taxon>
        <taxon>Agaricomycetes</taxon>
        <taxon>Agaricomycetidae</taxon>
        <taxon>Agaricales</taxon>
        <taxon>Marasmiineae</taxon>
        <taxon>Marasmiaceae</taxon>
        <taxon>Marasmius</taxon>
    </lineage>
</organism>
<sequence length="208" mass="22908">MVIQEHKTLVPWGEIHLQSNGYRFPELLKYPLAVLIALGASLIGIELELLNTTVHALLFFIDRLLVPLVATAKILSRGWRGAVTSLGRARWIVVGLLIDIPSVKAVMSWFDAILDNFRGTSQGESADDDIPEPPYACPYCRFSVRGPPAPCFALKAVIDDVGKLKGLSGSTRQAVDRDWSQFWPEEAVEIAEVQASASLQETPEGLRQ</sequence>
<protein>
    <submittedName>
        <fullName evidence="1">Uncharacterized protein</fullName>
    </submittedName>
</protein>
<proteinExistence type="predicted"/>
<evidence type="ECO:0000313" key="2">
    <source>
        <dbReference type="Proteomes" id="UP001437256"/>
    </source>
</evidence>
<accession>A0ABR2ZTD8</accession>
<gene>
    <name evidence="1" type="ORF">AAF712_008530</name>
</gene>
<comment type="caution">
    <text evidence="1">The sequence shown here is derived from an EMBL/GenBank/DDBJ whole genome shotgun (WGS) entry which is preliminary data.</text>
</comment>
<name>A0ABR2ZTD8_9AGAR</name>
<dbReference type="EMBL" id="JBBXMP010000060">
    <property type="protein sequence ID" value="KAL0064585.1"/>
    <property type="molecule type" value="Genomic_DNA"/>
</dbReference>